<dbReference type="PATRIC" id="fig|1350482.3.peg.3133"/>
<keyword evidence="3" id="KW-1185">Reference proteome</keyword>
<keyword evidence="1" id="KW-1133">Transmembrane helix</keyword>
<gene>
    <name evidence="2" type="ORF">M768_13985</name>
</gene>
<sequence length="161" mass="17140">MTTTSTQQTHPGRASWRTAAQTVISVVLVLGLVAPLVAAILHDELGGYLPDAWLAWVVAAGAVLAAVSAALARIMAIPAVDAWLRHIGLSSTPSLAEPDADGVQNITTLAATPRRKGDYVTTRTGTSGTLFYLDEREDGWHYGVRLDGSDRVVMYREADLA</sequence>
<proteinExistence type="predicted"/>
<evidence type="ECO:0000313" key="3">
    <source>
        <dbReference type="Proteomes" id="UP000037387"/>
    </source>
</evidence>
<dbReference type="AlphaFoldDB" id="A0A0M0F544"/>
<feature type="transmembrane region" description="Helical" evidence="1">
    <location>
        <begin position="20"/>
        <end position="41"/>
    </location>
</feature>
<dbReference type="Proteomes" id="UP000037387">
    <property type="component" value="Unassembled WGS sequence"/>
</dbReference>
<dbReference type="RefSeq" id="WP_053371126.1">
    <property type="nucleotide sequence ID" value="NZ_KQ435292.1"/>
</dbReference>
<organism evidence="2 3">
    <name type="scientific">Cellulosimicrobium cellulans F16</name>
    <dbReference type="NCBI Taxonomy" id="1350482"/>
    <lineage>
        <taxon>Bacteria</taxon>
        <taxon>Bacillati</taxon>
        <taxon>Actinomycetota</taxon>
        <taxon>Actinomycetes</taxon>
        <taxon>Micrococcales</taxon>
        <taxon>Promicromonosporaceae</taxon>
        <taxon>Cellulosimicrobium</taxon>
    </lineage>
</organism>
<keyword evidence="1" id="KW-0812">Transmembrane</keyword>
<protein>
    <submittedName>
        <fullName evidence="2">Uncharacterized protein</fullName>
    </submittedName>
</protein>
<dbReference type="EMBL" id="ATNL01000011">
    <property type="protein sequence ID" value="KON72613.1"/>
    <property type="molecule type" value="Genomic_DNA"/>
</dbReference>
<comment type="caution">
    <text evidence="2">The sequence shown here is derived from an EMBL/GenBank/DDBJ whole genome shotgun (WGS) entry which is preliminary data.</text>
</comment>
<name>A0A0M0F544_CELCE</name>
<evidence type="ECO:0000256" key="1">
    <source>
        <dbReference type="SAM" id="Phobius"/>
    </source>
</evidence>
<reference evidence="2 3" key="1">
    <citation type="journal article" date="2015" name="Sci. Rep.">
        <title>Functional and structural properties of a novel cellulosome-like multienzyme complex: efficient glycoside hydrolysis of water-insoluble 7-xylosyl-10-deacetylpaclitaxel.</title>
        <authorList>
            <person name="Dou T.Y."/>
            <person name="Luan H.W."/>
            <person name="Ge G.B."/>
            <person name="Dong M.M."/>
            <person name="Zou H.F."/>
            <person name="He Y.Q."/>
            <person name="Cui P."/>
            <person name="Wang J.Y."/>
            <person name="Hao D.C."/>
            <person name="Yang S.L."/>
            <person name="Yang L."/>
        </authorList>
    </citation>
    <scope>NUCLEOTIDE SEQUENCE [LARGE SCALE GENOMIC DNA]</scope>
    <source>
        <strain evidence="2 3">F16</strain>
    </source>
</reference>
<feature type="transmembrane region" description="Helical" evidence="1">
    <location>
        <begin position="53"/>
        <end position="76"/>
    </location>
</feature>
<keyword evidence="1" id="KW-0472">Membrane</keyword>
<accession>A0A0M0F544</accession>
<evidence type="ECO:0000313" key="2">
    <source>
        <dbReference type="EMBL" id="KON72613.1"/>
    </source>
</evidence>